<proteinExistence type="predicted"/>
<dbReference type="RefSeq" id="WP_184533715.1">
    <property type="nucleotide sequence ID" value="NZ_JACHJW010000001.1"/>
</dbReference>
<name>A0A7W7SNS9_9ACTN</name>
<dbReference type="AlphaFoldDB" id="A0A7W7SNS9"/>
<comment type="caution">
    <text evidence="2">The sequence shown here is derived from an EMBL/GenBank/DDBJ whole genome shotgun (WGS) entry which is preliminary data.</text>
</comment>
<keyword evidence="3" id="KW-1185">Reference proteome</keyword>
<gene>
    <name evidence="2" type="ORF">FHR38_001345</name>
</gene>
<evidence type="ECO:0000256" key="1">
    <source>
        <dbReference type="SAM" id="MobiDB-lite"/>
    </source>
</evidence>
<reference evidence="2 3" key="1">
    <citation type="submission" date="2020-08" db="EMBL/GenBank/DDBJ databases">
        <title>Sequencing the genomes of 1000 actinobacteria strains.</title>
        <authorList>
            <person name="Klenk H.-P."/>
        </authorList>
    </citation>
    <scope>NUCLEOTIDE SEQUENCE [LARGE SCALE GENOMIC DNA]</scope>
    <source>
        <strain evidence="2 3">DSM 45886</strain>
    </source>
</reference>
<protein>
    <submittedName>
        <fullName evidence="2">Uncharacterized protein</fullName>
    </submittedName>
</protein>
<evidence type="ECO:0000313" key="3">
    <source>
        <dbReference type="Proteomes" id="UP000578819"/>
    </source>
</evidence>
<accession>A0A7W7SNS9</accession>
<evidence type="ECO:0000313" key="2">
    <source>
        <dbReference type="EMBL" id="MBB4957612.1"/>
    </source>
</evidence>
<dbReference type="EMBL" id="JACHJW010000001">
    <property type="protein sequence ID" value="MBB4957612.1"/>
    <property type="molecule type" value="Genomic_DNA"/>
</dbReference>
<sequence>MASPPLGAARNNPDAETRNNAHVSTDAAALTAEVRKLVQPGDTITIPEPYYYLGNGTLRMEVSSVGTILQIGALVLVELRGWETSRLLPGRSPRRAAVHLAALRLPGAVTRPLDPE</sequence>
<feature type="region of interest" description="Disordered" evidence="1">
    <location>
        <begin position="1"/>
        <end position="24"/>
    </location>
</feature>
<dbReference type="Proteomes" id="UP000578819">
    <property type="component" value="Unassembled WGS sequence"/>
</dbReference>
<organism evidence="2 3">
    <name type="scientific">Micromonospora polyrhachis</name>
    <dbReference type="NCBI Taxonomy" id="1282883"/>
    <lineage>
        <taxon>Bacteria</taxon>
        <taxon>Bacillati</taxon>
        <taxon>Actinomycetota</taxon>
        <taxon>Actinomycetes</taxon>
        <taxon>Micromonosporales</taxon>
        <taxon>Micromonosporaceae</taxon>
        <taxon>Micromonospora</taxon>
    </lineage>
</organism>